<accession>A0A2P7V2X5</accession>
<dbReference type="InterPro" id="IPR009229">
    <property type="entry name" value="AgrD"/>
</dbReference>
<keyword evidence="2" id="KW-1185">Reference proteome</keyword>
<sequence length="44" mass="4741">MKNKTMMFVAKHVSAIASFVAVLAVSTASFGFVGKPEIPEELKK</sequence>
<dbReference type="OrthoDB" id="2473320at2"/>
<evidence type="ECO:0000313" key="1">
    <source>
        <dbReference type="EMBL" id="PSJ93527.1"/>
    </source>
</evidence>
<evidence type="ECO:0000313" key="2">
    <source>
        <dbReference type="Proteomes" id="UP000240419"/>
    </source>
</evidence>
<name>A0A2P7V2X5_9BACL</name>
<dbReference type="EMBL" id="PXZM01000029">
    <property type="protein sequence ID" value="PSJ93527.1"/>
    <property type="molecule type" value="Genomic_DNA"/>
</dbReference>
<gene>
    <name evidence="1" type="ORF">C7R93_18385</name>
</gene>
<organism evidence="1 2">
    <name type="scientific">Brevibacillus fortis</name>
    <dbReference type="NCBI Taxonomy" id="2126352"/>
    <lineage>
        <taxon>Bacteria</taxon>
        <taxon>Bacillati</taxon>
        <taxon>Bacillota</taxon>
        <taxon>Bacilli</taxon>
        <taxon>Bacillales</taxon>
        <taxon>Paenibacillaceae</taxon>
        <taxon>Brevibacillus</taxon>
    </lineage>
</organism>
<protein>
    <submittedName>
        <fullName evidence="1">Cyclic lactone autoinducer peptide</fullName>
    </submittedName>
</protein>
<dbReference type="NCBIfam" id="TIGR04223">
    <property type="entry name" value="quorum_AgrD"/>
    <property type="match status" value="1"/>
</dbReference>
<dbReference type="AlphaFoldDB" id="A0A2P7V2X5"/>
<reference evidence="1 2" key="1">
    <citation type="submission" date="2018-03" db="EMBL/GenBank/DDBJ databases">
        <title>Brevisbacillus phylogenomics.</title>
        <authorList>
            <person name="Dunlap C."/>
        </authorList>
    </citation>
    <scope>NUCLEOTIDE SEQUENCE [LARGE SCALE GENOMIC DNA]</scope>
    <source>
        <strain evidence="1 2">NRRL NRS-1210</strain>
    </source>
</reference>
<proteinExistence type="predicted"/>
<dbReference type="Proteomes" id="UP000240419">
    <property type="component" value="Unassembled WGS sequence"/>
</dbReference>
<comment type="caution">
    <text evidence="1">The sequence shown here is derived from an EMBL/GenBank/DDBJ whole genome shotgun (WGS) entry which is preliminary data.</text>
</comment>
<dbReference type="RefSeq" id="WP_106840217.1">
    <property type="nucleotide sequence ID" value="NZ_JARMEZ010000013.1"/>
</dbReference>